<proteinExistence type="predicted"/>
<name>A0ABX8MHG8_9PSED</name>
<evidence type="ECO:0000313" key="12">
    <source>
        <dbReference type="EMBL" id="QXH37693.1"/>
    </source>
</evidence>
<sequence length="376" mass="41644">MTLLAVGAVITITVCMYLYFWVSDYQVLQTMTAEDQAALAAGMADVAHHEPRLWQLLQTYYDIREFLPGPGDLTDWLVLYGFLIAIIPVTLIVGLYLSRPLSRQFHQITEAARRVAEGDLTPRVSQHPRQPKEMQRLCSDFNKLVERLALYENEVAESSSNLAHELRTPLNAALGRVQGMLDEVFALCPEQLRLVQGQLYNLNTLVGDLHLLSLAHAGQLPLHLSLFAPAPLVEERLAWFAPQFEAAGMQVRASLDEPLAIEADRARLGQLINILIENAIKYASDGRELSVAVRQADGALHLEFLDRGQAVEHKDLGNMFVRFWRAEQSRARVSGGGGLGLSIAQAICEAHGGRISAQRRAEGGLAVRVSLPLRSE</sequence>
<keyword evidence="3" id="KW-0597">Phosphoprotein</keyword>
<dbReference type="CDD" id="cd00082">
    <property type="entry name" value="HisKA"/>
    <property type="match status" value="1"/>
</dbReference>
<gene>
    <name evidence="12" type="ORF">KSS95_18015</name>
</gene>
<organism evidence="12 13">
    <name type="scientific">Pseudomonas muyukensis</name>
    <dbReference type="NCBI Taxonomy" id="2842357"/>
    <lineage>
        <taxon>Bacteria</taxon>
        <taxon>Pseudomonadati</taxon>
        <taxon>Pseudomonadota</taxon>
        <taxon>Gammaproteobacteria</taxon>
        <taxon>Pseudomonadales</taxon>
        <taxon>Pseudomonadaceae</taxon>
        <taxon>Pseudomonas</taxon>
    </lineage>
</organism>
<dbReference type="InterPro" id="IPR050428">
    <property type="entry name" value="TCS_sensor_his_kinase"/>
</dbReference>
<dbReference type="EC" id="2.7.13.3" evidence="2"/>
<feature type="domain" description="Histidine kinase" evidence="10">
    <location>
        <begin position="161"/>
        <end position="375"/>
    </location>
</feature>
<dbReference type="InterPro" id="IPR003660">
    <property type="entry name" value="HAMP_dom"/>
</dbReference>
<reference evidence="12" key="1">
    <citation type="journal article" date="2021" name="Microorganisms">
        <title>The Ever-Expanding Pseudomonas Genus: Description of 43 New Species and Partition of the Pseudomonas putida Group.</title>
        <authorList>
            <person name="Girard L."/>
            <person name="Lood C."/>
            <person name="Hofte M."/>
            <person name="Vandamme P."/>
            <person name="Rokni-Zadeh H."/>
            <person name="van Noort V."/>
            <person name="Lavigne R."/>
            <person name="De Mot R."/>
        </authorList>
    </citation>
    <scope>NUCLEOTIDE SEQUENCE</scope>
    <source>
        <strain evidence="12">COW39</strain>
    </source>
</reference>
<dbReference type="Proteomes" id="UP001047646">
    <property type="component" value="Chromosome"/>
</dbReference>
<evidence type="ECO:0000256" key="3">
    <source>
        <dbReference type="ARBA" id="ARBA00022553"/>
    </source>
</evidence>
<dbReference type="PANTHER" id="PTHR45436:SF5">
    <property type="entry name" value="SENSOR HISTIDINE KINASE TRCS"/>
    <property type="match status" value="1"/>
</dbReference>
<dbReference type="InterPro" id="IPR003594">
    <property type="entry name" value="HATPase_dom"/>
</dbReference>
<keyword evidence="5 9" id="KW-0812">Transmembrane</keyword>
<keyword evidence="7 9" id="KW-1133">Transmembrane helix</keyword>
<dbReference type="InterPro" id="IPR005467">
    <property type="entry name" value="His_kinase_dom"/>
</dbReference>
<keyword evidence="13" id="KW-1185">Reference proteome</keyword>
<evidence type="ECO:0000256" key="6">
    <source>
        <dbReference type="ARBA" id="ARBA00022777"/>
    </source>
</evidence>
<dbReference type="Pfam" id="PF00512">
    <property type="entry name" value="HisKA"/>
    <property type="match status" value="1"/>
</dbReference>
<keyword evidence="8" id="KW-0902">Two-component regulatory system</keyword>
<evidence type="ECO:0000256" key="1">
    <source>
        <dbReference type="ARBA" id="ARBA00000085"/>
    </source>
</evidence>
<dbReference type="PROSITE" id="PS50109">
    <property type="entry name" value="HIS_KIN"/>
    <property type="match status" value="1"/>
</dbReference>
<evidence type="ECO:0000256" key="4">
    <source>
        <dbReference type="ARBA" id="ARBA00022679"/>
    </source>
</evidence>
<evidence type="ECO:0000313" key="13">
    <source>
        <dbReference type="Proteomes" id="UP001047646"/>
    </source>
</evidence>
<dbReference type="CDD" id="cd06225">
    <property type="entry name" value="HAMP"/>
    <property type="match status" value="1"/>
</dbReference>
<evidence type="ECO:0000259" key="11">
    <source>
        <dbReference type="PROSITE" id="PS50885"/>
    </source>
</evidence>
<dbReference type="SMART" id="SM00388">
    <property type="entry name" value="HisKA"/>
    <property type="match status" value="1"/>
</dbReference>
<dbReference type="SMART" id="SM00304">
    <property type="entry name" value="HAMP"/>
    <property type="match status" value="1"/>
</dbReference>
<keyword evidence="4" id="KW-0808">Transferase</keyword>
<dbReference type="EMBL" id="CP077073">
    <property type="protein sequence ID" value="QXH37693.1"/>
    <property type="molecule type" value="Genomic_DNA"/>
</dbReference>
<evidence type="ECO:0000259" key="10">
    <source>
        <dbReference type="PROSITE" id="PS50109"/>
    </source>
</evidence>
<dbReference type="Pfam" id="PF02518">
    <property type="entry name" value="HATPase_c"/>
    <property type="match status" value="1"/>
</dbReference>
<evidence type="ECO:0000256" key="8">
    <source>
        <dbReference type="ARBA" id="ARBA00023012"/>
    </source>
</evidence>
<dbReference type="PANTHER" id="PTHR45436">
    <property type="entry name" value="SENSOR HISTIDINE KINASE YKOH"/>
    <property type="match status" value="1"/>
</dbReference>
<dbReference type="SMART" id="SM00387">
    <property type="entry name" value="HATPase_c"/>
    <property type="match status" value="1"/>
</dbReference>
<evidence type="ECO:0000256" key="7">
    <source>
        <dbReference type="ARBA" id="ARBA00022989"/>
    </source>
</evidence>
<keyword evidence="9" id="KW-0472">Membrane</keyword>
<feature type="domain" description="HAMP" evidence="11">
    <location>
        <begin position="99"/>
        <end position="153"/>
    </location>
</feature>
<dbReference type="InterPro" id="IPR003661">
    <property type="entry name" value="HisK_dim/P_dom"/>
</dbReference>
<protein>
    <recommendedName>
        <fullName evidence="2">histidine kinase</fullName>
        <ecNumber evidence="2">2.7.13.3</ecNumber>
    </recommendedName>
</protein>
<dbReference type="Pfam" id="PF00672">
    <property type="entry name" value="HAMP"/>
    <property type="match status" value="1"/>
</dbReference>
<keyword evidence="6" id="KW-0418">Kinase</keyword>
<evidence type="ECO:0000256" key="5">
    <source>
        <dbReference type="ARBA" id="ARBA00022692"/>
    </source>
</evidence>
<evidence type="ECO:0000256" key="2">
    <source>
        <dbReference type="ARBA" id="ARBA00012438"/>
    </source>
</evidence>
<comment type="catalytic activity">
    <reaction evidence="1">
        <text>ATP + protein L-histidine = ADP + protein N-phospho-L-histidine.</text>
        <dbReference type="EC" id="2.7.13.3"/>
    </reaction>
</comment>
<evidence type="ECO:0000256" key="9">
    <source>
        <dbReference type="SAM" id="Phobius"/>
    </source>
</evidence>
<dbReference type="PROSITE" id="PS50885">
    <property type="entry name" value="HAMP"/>
    <property type="match status" value="1"/>
</dbReference>
<feature type="transmembrane region" description="Helical" evidence="9">
    <location>
        <begin position="5"/>
        <end position="22"/>
    </location>
</feature>
<feature type="transmembrane region" description="Helical" evidence="9">
    <location>
        <begin position="77"/>
        <end position="97"/>
    </location>
</feature>
<accession>A0ABX8MHG8</accession>